<feature type="region of interest" description="Disordered" evidence="1">
    <location>
        <begin position="175"/>
        <end position="202"/>
    </location>
</feature>
<reference evidence="2 3" key="1">
    <citation type="submission" date="2024-01" db="EMBL/GenBank/DDBJ databases">
        <title>The complete chloroplast genome sequence of Lithospermum erythrorhizon: insights into the phylogenetic relationship among Boraginaceae species and the maternal lineages of purple gromwells.</title>
        <authorList>
            <person name="Okada T."/>
            <person name="Watanabe K."/>
        </authorList>
    </citation>
    <scope>NUCLEOTIDE SEQUENCE [LARGE SCALE GENOMIC DNA]</scope>
</reference>
<feature type="compositionally biased region" description="Basic residues" evidence="1">
    <location>
        <begin position="125"/>
        <end position="135"/>
    </location>
</feature>
<keyword evidence="3" id="KW-1185">Reference proteome</keyword>
<dbReference type="AlphaFoldDB" id="A0AAV3QK93"/>
<accession>A0AAV3QK93</accession>
<organism evidence="2 3">
    <name type="scientific">Lithospermum erythrorhizon</name>
    <name type="common">Purple gromwell</name>
    <name type="synonym">Lithospermum officinale var. erythrorhizon</name>
    <dbReference type="NCBI Taxonomy" id="34254"/>
    <lineage>
        <taxon>Eukaryota</taxon>
        <taxon>Viridiplantae</taxon>
        <taxon>Streptophyta</taxon>
        <taxon>Embryophyta</taxon>
        <taxon>Tracheophyta</taxon>
        <taxon>Spermatophyta</taxon>
        <taxon>Magnoliopsida</taxon>
        <taxon>eudicotyledons</taxon>
        <taxon>Gunneridae</taxon>
        <taxon>Pentapetalae</taxon>
        <taxon>asterids</taxon>
        <taxon>lamiids</taxon>
        <taxon>Boraginales</taxon>
        <taxon>Boraginaceae</taxon>
        <taxon>Boraginoideae</taxon>
        <taxon>Lithospermeae</taxon>
        <taxon>Lithospermum</taxon>
    </lineage>
</organism>
<proteinExistence type="predicted"/>
<gene>
    <name evidence="2" type="ORF">LIER_19486</name>
</gene>
<dbReference type="Proteomes" id="UP001454036">
    <property type="component" value="Unassembled WGS sequence"/>
</dbReference>
<sequence>MLRANHYTSVNRLYFRLNNKERLSPRANHSQALSQDISINFQRIRSIRVALTQSLQEQRFHRMENLKEGNDGGGIPLLGGPESSEAVRARFSFPEDQPRQEASSQQEKRKVALGLSPRREEKRRKDLVRRRRHRVGRQVRRCNGARRGSRFLRDIHLLEVDGPLPLHLLQRHDVRKEDVKQDPSYKRKRQGSVYGAHEINKS</sequence>
<dbReference type="EMBL" id="BAABME010004821">
    <property type="protein sequence ID" value="GAA0163681.1"/>
    <property type="molecule type" value="Genomic_DNA"/>
</dbReference>
<evidence type="ECO:0000313" key="2">
    <source>
        <dbReference type="EMBL" id="GAA0163681.1"/>
    </source>
</evidence>
<name>A0AAV3QK93_LITER</name>
<comment type="caution">
    <text evidence="2">The sequence shown here is derived from an EMBL/GenBank/DDBJ whole genome shotgun (WGS) entry which is preliminary data.</text>
</comment>
<feature type="region of interest" description="Disordered" evidence="1">
    <location>
        <begin position="94"/>
        <end position="135"/>
    </location>
</feature>
<evidence type="ECO:0000256" key="1">
    <source>
        <dbReference type="SAM" id="MobiDB-lite"/>
    </source>
</evidence>
<evidence type="ECO:0000313" key="3">
    <source>
        <dbReference type="Proteomes" id="UP001454036"/>
    </source>
</evidence>
<protein>
    <submittedName>
        <fullName evidence="2">Uncharacterized protein</fullName>
    </submittedName>
</protein>
<feature type="compositionally biased region" description="Basic and acidic residues" evidence="1">
    <location>
        <begin position="175"/>
        <end position="185"/>
    </location>
</feature>